<organism evidence="2 3">
    <name type="scientific">Aeromicrobium halocynthiae</name>
    <dbReference type="NCBI Taxonomy" id="560557"/>
    <lineage>
        <taxon>Bacteria</taxon>
        <taxon>Bacillati</taxon>
        <taxon>Actinomycetota</taxon>
        <taxon>Actinomycetes</taxon>
        <taxon>Propionibacteriales</taxon>
        <taxon>Nocardioidaceae</taxon>
        <taxon>Aeromicrobium</taxon>
    </lineage>
</organism>
<dbReference type="EMBL" id="BAAAPY010000006">
    <property type="protein sequence ID" value="GAA2079911.1"/>
    <property type="molecule type" value="Genomic_DNA"/>
</dbReference>
<proteinExistence type="predicted"/>
<name>A0ABN2W1B0_9ACTN</name>
<evidence type="ECO:0000313" key="3">
    <source>
        <dbReference type="Proteomes" id="UP001501480"/>
    </source>
</evidence>
<dbReference type="RefSeq" id="WP_344327671.1">
    <property type="nucleotide sequence ID" value="NZ_BAAAPY010000006.1"/>
</dbReference>
<accession>A0ABN2W1B0</accession>
<keyword evidence="1" id="KW-0175">Coiled coil</keyword>
<feature type="coiled-coil region" evidence="1">
    <location>
        <begin position="364"/>
        <end position="391"/>
    </location>
</feature>
<protein>
    <submittedName>
        <fullName evidence="2">Uncharacterized protein</fullName>
    </submittedName>
</protein>
<evidence type="ECO:0000313" key="2">
    <source>
        <dbReference type="EMBL" id="GAA2079911.1"/>
    </source>
</evidence>
<reference evidence="2 3" key="1">
    <citation type="journal article" date="2019" name="Int. J. Syst. Evol. Microbiol.">
        <title>The Global Catalogue of Microorganisms (GCM) 10K type strain sequencing project: providing services to taxonomists for standard genome sequencing and annotation.</title>
        <authorList>
            <consortium name="The Broad Institute Genomics Platform"/>
            <consortium name="The Broad Institute Genome Sequencing Center for Infectious Disease"/>
            <person name="Wu L."/>
            <person name="Ma J."/>
        </authorList>
    </citation>
    <scope>NUCLEOTIDE SEQUENCE [LARGE SCALE GENOMIC DNA]</scope>
    <source>
        <strain evidence="2 3">JCM 15749</strain>
    </source>
</reference>
<gene>
    <name evidence="2" type="ORF">GCM10009821_20230</name>
</gene>
<dbReference type="Proteomes" id="UP001501480">
    <property type="component" value="Unassembled WGS sequence"/>
</dbReference>
<sequence length="531" mass="57393">MSRFSIGSATLLVPDHGGRELQVTDFGGELHDAWEMPAVVAAPDGLLMEIAYQRWDGAGAVVALSRGDSAPAYDRLIRGERLSVKAREDGAEHVVADLLQWDPTEGPNGWGSAKKATPEELDSTLGASAETLLFQAGALDFGTRAKVLGTGATPTRTGSLSCSRATSRWAARGVRADSCPADREGEAGVMIPRVGTALPVDGSFGEVIKGTQTMLRAFGWDLGKFYDDKMRPQFGDDWLKKLVEVRKQQHPDVPMYKKVPNLWDPNFCVNEPAKNTDSPLKQCLGPMPLDVWSKFKSIPFKFRNREQHFDEVPALETLRADAELIRDVASFLGLPVAEEAAELIARVDDLEGGAVFGAAPDEMMAELAKELEEYQAKHKAQAAEVAKARATGEAAKADAQAAANELAVMAETIAGLEAALEAQRNAQRRSFTDEYLDLAAGDVWPASPPTRTLRLLGHVGDLYDPSTTDLLSNEYGPIAVKAAERWREYLPHGGNVHLSRVGQAVALVNGTWTYLGSLDDGSADDLLDEVV</sequence>
<comment type="caution">
    <text evidence="2">The sequence shown here is derived from an EMBL/GenBank/DDBJ whole genome shotgun (WGS) entry which is preliminary data.</text>
</comment>
<evidence type="ECO:0000256" key="1">
    <source>
        <dbReference type="SAM" id="Coils"/>
    </source>
</evidence>
<keyword evidence="3" id="KW-1185">Reference proteome</keyword>